<organism evidence="4 5">
    <name type="scientific">Polypedilum vanderplanki</name>
    <name type="common">Sleeping chironomid midge</name>
    <dbReference type="NCBI Taxonomy" id="319348"/>
    <lineage>
        <taxon>Eukaryota</taxon>
        <taxon>Metazoa</taxon>
        <taxon>Ecdysozoa</taxon>
        <taxon>Arthropoda</taxon>
        <taxon>Hexapoda</taxon>
        <taxon>Insecta</taxon>
        <taxon>Pterygota</taxon>
        <taxon>Neoptera</taxon>
        <taxon>Endopterygota</taxon>
        <taxon>Diptera</taxon>
        <taxon>Nematocera</taxon>
        <taxon>Chironomoidea</taxon>
        <taxon>Chironomidae</taxon>
        <taxon>Chironominae</taxon>
        <taxon>Polypedilum</taxon>
        <taxon>Polypedilum</taxon>
    </lineage>
</organism>
<feature type="compositionally biased region" description="Low complexity" evidence="2">
    <location>
        <begin position="577"/>
        <end position="587"/>
    </location>
</feature>
<feature type="compositionally biased region" description="Polar residues" evidence="2">
    <location>
        <begin position="324"/>
        <end position="344"/>
    </location>
</feature>
<feature type="compositionally biased region" description="Basic and acidic residues" evidence="2">
    <location>
        <begin position="558"/>
        <end position="575"/>
    </location>
</feature>
<feature type="compositionally biased region" description="Polar residues" evidence="2">
    <location>
        <begin position="304"/>
        <end position="314"/>
    </location>
</feature>
<comment type="caution">
    <text evidence="4">The sequence shown here is derived from an EMBL/GenBank/DDBJ whole genome shotgun (WGS) entry which is preliminary data.</text>
</comment>
<dbReference type="InterPro" id="IPR016024">
    <property type="entry name" value="ARM-type_fold"/>
</dbReference>
<feature type="compositionally biased region" description="Polar residues" evidence="2">
    <location>
        <begin position="247"/>
        <end position="293"/>
    </location>
</feature>
<feature type="compositionally biased region" description="Basic and acidic residues" evidence="2">
    <location>
        <begin position="154"/>
        <end position="185"/>
    </location>
</feature>
<dbReference type="Gene3D" id="1.25.10.10">
    <property type="entry name" value="Leucine-rich Repeat Variant"/>
    <property type="match status" value="1"/>
</dbReference>
<evidence type="ECO:0000313" key="4">
    <source>
        <dbReference type="EMBL" id="KAG5683259.1"/>
    </source>
</evidence>
<feature type="compositionally biased region" description="Polar residues" evidence="2">
    <location>
        <begin position="588"/>
        <end position="614"/>
    </location>
</feature>
<evidence type="ECO:0000313" key="5">
    <source>
        <dbReference type="Proteomes" id="UP001107558"/>
    </source>
</evidence>
<feature type="compositionally biased region" description="Low complexity" evidence="2">
    <location>
        <begin position="615"/>
        <end position="646"/>
    </location>
</feature>
<feature type="compositionally biased region" description="Basic and acidic residues" evidence="2">
    <location>
        <begin position="843"/>
        <end position="853"/>
    </location>
</feature>
<reference evidence="4" key="1">
    <citation type="submission" date="2021-03" db="EMBL/GenBank/DDBJ databases">
        <title>Chromosome level genome of the anhydrobiotic midge Polypedilum vanderplanki.</title>
        <authorList>
            <person name="Yoshida Y."/>
            <person name="Kikawada T."/>
            <person name="Gusev O."/>
        </authorList>
    </citation>
    <scope>NUCLEOTIDE SEQUENCE</scope>
    <source>
        <strain evidence="4">NIAS01</strain>
        <tissue evidence="4">Whole body or cell culture</tissue>
    </source>
</reference>
<dbReference type="InterPro" id="IPR039874">
    <property type="entry name" value="WAPL"/>
</dbReference>
<dbReference type="InterPro" id="IPR012502">
    <property type="entry name" value="WAPL_dom"/>
</dbReference>
<keyword evidence="5" id="KW-1185">Reference proteome</keyword>
<dbReference type="InterPro" id="IPR022771">
    <property type="entry name" value="WAPL_C"/>
</dbReference>
<feature type="compositionally biased region" description="Basic residues" evidence="2">
    <location>
        <begin position="141"/>
        <end position="153"/>
    </location>
</feature>
<feature type="domain" description="WAPL" evidence="3">
    <location>
        <begin position="857"/>
        <end position="1352"/>
    </location>
</feature>
<feature type="compositionally biased region" description="Low complexity" evidence="2">
    <location>
        <begin position="471"/>
        <end position="481"/>
    </location>
</feature>
<sequence>MSRWNKTPNNRFPQTVVPIDNLLREKENKNSVAVGTVMKFGVMQFTSIRSSCYNMGALSSTSPIQNAASSPTSPNDLNDTKISVEATPKPRKFFKSRNNAPPAEIQQQMAMQQQLAMHQQQSQQNNVHRHSTSSTDEHLSPHKQKPGKKKQVSPKKEKVEKPKVEKPPKPEKPKKPPKEKKEKPLKVVKSNESTVDEEQTSPVRRGRTYVEPTRASGRSRGKINYNEDQGEEEFLIRTEKRIAPRTLRTQGSQDSQTSQISTPLHSPSEQILETPVLSQNPSTDTASSNQSTAIHPPIVLRISKGTSRLVSTDNESIDGVKSPAANSNSDENKNVVNSNESAMASTDELIAVLSGESESVSEQQPEQKTERIRIRIKKDYIRSYNDSLREQEEALAKTEMQEQQQKPQVSSQESSEPSEPPPSTSGRITRRRGKLQETPVQRNSPIVSEFDSQSSVLGSISSHNTISSLATTTSSNLNPSNEDCKVIHSRGSSDITSSDMDATSQQSSLAAAPPSSITSRLASENTSSNNAMDIGSQDDEHQSVVQQQQRGRRGRKKNNAEIDLKPPEPVIERPATRTRNTRNNKNNIVDSSPSPNTSIETVSTSPEKATPVQQSTGRSTRNTRNNNLSHEVTSPSSNSSTNATVPIQTQNRFFTRKRKNAEPVEEVPHFSSSENDDQMSALNLSQRAASTTTSNSSENISIPSQSSLTEYKHKKLVKRSWESDKSQQSNTMEVDTQLPARSPNKQSNSNHAQKQESMDNNPGVKLLISKKKGSIFKSRALDKDEDNNKKRLNLYKHKWEDDEMMDEQNNGNNKPENLSVTNNSNATAFDGEPSGITRFTRNKKTESVTKESIADDFEDDPPIFRNVRNVKKAHQIQEIGEFQEMDDDVEYLLDALQPSSQVALRCLSALQLASKCMTPSFRMHIRAHGIVPKFFKALEDAPNDASLGLCTAMVMFALSQDTLKMDLDRGSLELMLNLLECEGSQKQYPKDLAMNKQHMERKQKVRELCEEIQSQGKSIHLNLDNITAAQLAMESLLSLTSKRAGEWLKEDLRELGGIEHIIKTVCECCNQITEYVEEWTEPLLEKLNKTGRCLRILENVTSNNEENQKYILHYKSQIFVKTLCKFYNLLSSELTLYPTTEKSAKDFAGVAIRETLLTLLKVIVNLTHPFNDRAIGSVLIGDYKEIFQISISSLLFGVTYVSSRFQFDFSLLTLVLLSNLTQLNEKNRQSIMQLMVPVEEFSKEKQPALKSLIEYFYKCEDKAKMLKKLTDDLIDNSKQRDAKQEEAVNALIQNSGTHMENTILGSFTSTLLGFVIMNNPNNEMIARRYLRDGEFKDMVAVLGQYYEFLNLTVSADASSMAQLRTIKNVMDYLRNCDAES</sequence>
<feature type="compositionally biased region" description="Polar residues" evidence="2">
    <location>
        <begin position="60"/>
        <end position="81"/>
    </location>
</feature>
<dbReference type="EMBL" id="JADBJN010000001">
    <property type="protein sequence ID" value="KAG5683259.1"/>
    <property type="molecule type" value="Genomic_DNA"/>
</dbReference>
<dbReference type="Pfam" id="PF07814">
    <property type="entry name" value="WAPL"/>
    <property type="match status" value="1"/>
</dbReference>
<dbReference type="PANTHER" id="PTHR22100:SF13">
    <property type="entry name" value="WINGS APART-LIKE PROTEIN HOMOLOG"/>
    <property type="match status" value="1"/>
</dbReference>
<feature type="region of interest" description="Disordered" evidence="2">
    <location>
        <begin position="471"/>
        <end position="706"/>
    </location>
</feature>
<feature type="compositionally biased region" description="Low complexity" evidence="2">
    <location>
        <begin position="354"/>
        <end position="364"/>
    </location>
</feature>
<feature type="compositionally biased region" description="Polar residues" evidence="2">
    <location>
        <begin position="520"/>
        <end position="531"/>
    </location>
</feature>
<feature type="region of interest" description="Disordered" evidence="2">
    <location>
        <begin position="801"/>
        <end position="857"/>
    </location>
</feature>
<dbReference type="Proteomes" id="UP001107558">
    <property type="component" value="Chromosome 1"/>
</dbReference>
<feature type="compositionally biased region" description="Polar residues" evidence="2">
    <location>
        <begin position="670"/>
        <end position="684"/>
    </location>
</feature>
<dbReference type="InterPro" id="IPR011989">
    <property type="entry name" value="ARM-like"/>
</dbReference>
<accession>A0A9J6CNQ3</accession>
<dbReference type="PROSITE" id="PS51271">
    <property type="entry name" value="WAPL"/>
    <property type="match status" value="1"/>
</dbReference>
<feature type="compositionally biased region" description="Polar residues" evidence="2">
    <location>
        <begin position="438"/>
        <end position="449"/>
    </location>
</feature>
<comment type="similarity">
    <text evidence="1">Belongs to the WAPL family.</text>
</comment>
<feature type="compositionally biased region" description="Low complexity" evidence="2">
    <location>
        <begin position="106"/>
        <end position="124"/>
    </location>
</feature>
<evidence type="ECO:0000256" key="1">
    <source>
        <dbReference type="ARBA" id="ARBA00006854"/>
    </source>
</evidence>
<feature type="compositionally biased region" description="Polar residues" evidence="2">
    <location>
        <begin position="807"/>
        <end position="827"/>
    </location>
</feature>
<evidence type="ECO:0000259" key="3">
    <source>
        <dbReference type="PROSITE" id="PS51271"/>
    </source>
</evidence>
<dbReference type="OrthoDB" id="78088at2759"/>
<feature type="compositionally biased region" description="Low complexity" evidence="2">
    <location>
        <begin position="401"/>
        <end position="417"/>
    </location>
</feature>
<dbReference type="PANTHER" id="PTHR22100">
    <property type="entry name" value="WINGS APART-LIKE PROTEIN HOMOLOG"/>
    <property type="match status" value="1"/>
</dbReference>
<feature type="region of interest" description="Disordered" evidence="2">
    <location>
        <begin position="394"/>
        <end position="449"/>
    </location>
</feature>
<proteinExistence type="inferred from homology"/>
<dbReference type="FunFam" id="1.25.10.10:FF:000374">
    <property type="entry name" value="Protein wings apart-like"/>
    <property type="match status" value="1"/>
</dbReference>
<protein>
    <recommendedName>
        <fullName evidence="3">WAPL domain-containing protein</fullName>
    </recommendedName>
</protein>
<evidence type="ECO:0000256" key="2">
    <source>
        <dbReference type="SAM" id="MobiDB-lite"/>
    </source>
</evidence>
<gene>
    <name evidence="4" type="ORF">PVAND_012551</name>
</gene>
<feature type="region of interest" description="Disordered" evidence="2">
    <location>
        <begin position="60"/>
        <end position="372"/>
    </location>
</feature>
<feature type="compositionally biased region" description="Low complexity" evidence="2">
    <location>
        <begin position="502"/>
        <end position="519"/>
    </location>
</feature>
<name>A0A9J6CNQ3_POLVA</name>
<feature type="region of interest" description="Disordered" evidence="2">
    <location>
        <begin position="719"/>
        <end position="762"/>
    </location>
</feature>
<feature type="compositionally biased region" description="Polar residues" evidence="2">
    <location>
        <begin position="743"/>
        <end position="752"/>
    </location>
</feature>
<feature type="compositionally biased region" description="Polar residues" evidence="2">
    <location>
        <begin position="490"/>
        <end position="501"/>
    </location>
</feature>
<dbReference type="SUPFAM" id="SSF48371">
    <property type="entry name" value="ARM repeat"/>
    <property type="match status" value="1"/>
</dbReference>
<feature type="compositionally biased region" description="Low complexity" evidence="2">
    <location>
        <begin position="685"/>
        <end position="706"/>
    </location>
</feature>